<reference evidence="3" key="1">
    <citation type="submission" date="2024-06" db="EMBL/GenBank/DDBJ databases">
        <title>Multi-omics analyses provide insights into the biosynthesis of the anticancer antibiotic pleurotin in Hohenbuehelia grisea.</title>
        <authorList>
            <person name="Weaver J.A."/>
            <person name="Alberti F."/>
        </authorList>
    </citation>
    <scope>NUCLEOTIDE SEQUENCE [LARGE SCALE GENOMIC DNA]</scope>
    <source>
        <strain evidence="3">T-177</strain>
    </source>
</reference>
<comment type="caution">
    <text evidence="2">The sequence shown here is derived from an EMBL/GenBank/DDBJ whole genome shotgun (WGS) entry which is preliminary data.</text>
</comment>
<gene>
    <name evidence="2" type="ORF">HGRIS_009091</name>
</gene>
<evidence type="ECO:0000313" key="3">
    <source>
        <dbReference type="Proteomes" id="UP001556367"/>
    </source>
</evidence>
<organism evidence="2 3">
    <name type="scientific">Hohenbuehelia grisea</name>
    <dbReference type="NCBI Taxonomy" id="104357"/>
    <lineage>
        <taxon>Eukaryota</taxon>
        <taxon>Fungi</taxon>
        <taxon>Dikarya</taxon>
        <taxon>Basidiomycota</taxon>
        <taxon>Agaricomycotina</taxon>
        <taxon>Agaricomycetes</taxon>
        <taxon>Agaricomycetidae</taxon>
        <taxon>Agaricales</taxon>
        <taxon>Pleurotineae</taxon>
        <taxon>Pleurotaceae</taxon>
        <taxon>Hohenbuehelia</taxon>
    </lineage>
</organism>
<protein>
    <recommendedName>
        <fullName evidence="4">Fungal N-terminal domain-containing protein</fullName>
    </recommendedName>
</protein>
<accession>A0ABR3J0I8</accession>
<keyword evidence="3" id="KW-1185">Reference proteome</keyword>
<evidence type="ECO:0008006" key="4">
    <source>
        <dbReference type="Google" id="ProtNLM"/>
    </source>
</evidence>
<feature type="region of interest" description="Disordered" evidence="1">
    <location>
        <begin position="216"/>
        <end position="260"/>
    </location>
</feature>
<dbReference type="Proteomes" id="UP001556367">
    <property type="component" value="Unassembled WGS sequence"/>
</dbReference>
<proteinExistence type="predicted"/>
<dbReference type="InterPro" id="IPR059179">
    <property type="entry name" value="MLKL-like_MCAfunc"/>
</dbReference>
<dbReference type="EMBL" id="JASNQZ010000012">
    <property type="protein sequence ID" value="KAL0948992.1"/>
    <property type="molecule type" value="Genomic_DNA"/>
</dbReference>
<evidence type="ECO:0000313" key="2">
    <source>
        <dbReference type="EMBL" id="KAL0948992.1"/>
    </source>
</evidence>
<feature type="compositionally biased region" description="Polar residues" evidence="1">
    <location>
        <begin position="232"/>
        <end position="241"/>
    </location>
</feature>
<feature type="compositionally biased region" description="Basic and acidic residues" evidence="1">
    <location>
        <begin position="247"/>
        <end position="260"/>
    </location>
</feature>
<name>A0ABR3J0I8_9AGAR</name>
<evidence type="ECO:0000256" key="1">
    <source>
        <dbReference type="SAM" id="MobiDB-lite"/>
    </source>
</evidence>
<dbReference type="CDD" id="cd21037">
    <property type="entry name" value="MLKL_NTD"/>
    <property type="match status" value="1"/>
</dbReference>
<sequence length="294" mass="32580">MEALGAASSIIAVVAVTKDVVKLALSLKASFKEVEQNREEIALLANRVINFMGSLASTVSESTYSMSATPNLIPAVQALKSDLHHVILECQQQTISKGKFTEWALRDIVSSAIQRIQRSLSMCMQMSNTLSGFRMESRLVDLHQKVDMLADVLRDKLSAGENNMELAQALVKTSSMSRVVMKRSLKRAQTYRLKGKREDLENRYLELKIQTLRTTLQSTSDEYTPSGRPATPTISTRQPGVSATHRGSTEEKADLEDGKRDGRQALCLASMWPLASTSFPSYSATSETIPHQRR</sequence>